<gene>
    <name evidence="1" type="ORF">LACBIDRAFT_323545</name>
</gene>
<name>B0CXZ2_LACBS</name>
<evidence type="ECO:0000313" key="2">
    <source>
        <dbReference type="Proteomes" id="UP000001194"/>
    </source>
</evidence>
<dbReference type="EMBL" id="DS547094">
    <property type="protein sequence ID" value="EDR12803.1"/>
    <property type="molecule type" value="Genomic_DNA"/>
</dbReference>
<keyword evidence="2" id="KW-1185">Reference proteome</keyword>
<dbReference type="Proteomes" id="UP000001194">
    <property type="component" value="Unassembled WGS sequence"/>
</dbReference>
<dbReference type="GeneID" id="6072571"/>
<sequence>MCGELPGNSFLYHNHRHLPLQWSSQDEQYDTVVAIVCDVLRVWLQFPDDNTRYQAWFVRSIVDCWGDGALYLHATWNVFRVVTRGSLVKTTRRVLRPNHMDPFVDLLLDHPLSLKQPVTLESRTLQCIASTLDAVSKSVLHPQDTNVTLPRQLADTASNHVQQYIWFMGQACDILLNKVDSNSAVLPLQGTCSLEVKSVFRGITFGSDFSRAGPVTFNSFNDWKSATQGLLAESFCCQSAYGALGAYLLAADYAYAGAFTWPSSNDISAVIRSINKGAASGLQRMGFVTRTRTKKPGMDGIRKGVDCAREWISVELILREGDPAIVNDIVVEHSLCKLMHDAGN</sequence>
<accession>B0CXZ2</accession>
<dbReference type="RefSeq" id="XP_001877067.1">
    <property type="nucleotide sequence ID" value="XM_001877032.1"/>
</dbReference>
<dbReference type="HOGENOM" id="CLU_806687_0_0_1"/>
<reference evidence="1 2" key="1">
    <citation type="journal article" date="2008" name="Nature">
        <title>The genome of Laccaria bicolor provides insights into mycorrhizal symbiosis.</title>
        <authorList>
            <person name="Martin F."/>
            <person name="Aerts A."/>
            <person name="Ahren D."/>
            <person name="Brun A."/>
            <person name="Danchin E.G.J."/>
            <person name="Duchaussoy F."/>
            <person name="Gibon J."/>
            <person name="Kohler A."/>
            <person name="Lindquist E."/>
            <person name="Pereda V."/>
            <person name="Salamov A."/>
            <person name="Shapiro H.J."/>
            <person name="Wuyts J."/>
            <person name="Blaudez D."/>
            <person name="Buee M."/>
            <person name="Brokstein P."/>
            <person name="Canbaeck B."/>
            <person name="Cohen D."/>
            <person name="Courty P.E."/>
            <person name="Coutinho P.M."/>
            <person name="Delaruelle C."/>
            <person name="Detter J.C."/>
            <person name="Deveau A."/>
            <person name="DiFazio S."/>
            <person name="Duplessis S."/>
            <person name="Fraissinet-Tachet L."/>
            <person name="Lucic E."/>
            <person name="Frey-Klett P."/>
            <person name="Fourrey C."/>
            <person name="Feussner I."/>
            <person name="Gay G."/>
            <person name="Grimwood J."/>
            <person name="Hoegger P.J."/>
            <person name="Jain P."/>
            <person name="Kilaru S."/>
            <person name="Labbe J."/>
            <person name="Lin Y.C."/>
            <person name="Legue V."/>
            <person name="Le Tacon F."/>
            <person name="Marmeisse R."/>
            <person name="Melayah D."/>
            <person name="Montanini B."/>
            <person name="Muratet M."/>
            <person name="Nehls U."/>
            <person name="Niculita-Hirzel H."/>
            <person name="Oudot-Le Secq M.P."/>
            <person name="Peter M."/>
            <person name="Quesneville H."/>
            <person name="Rajashekar B."/>
            <person name="Reich M."/>
            <person name="Rouhier N."/>
            <person name="Schmutz J."/>
            <person name="Yin T."/>
            <person name="Chalot M."/>
            <person name="Henrissat B."/>
            <person name="Kuees U."/>
            <person name="Lucas S."/>
            <person name="Van de Peer Y."/>
            <person name="Podila G.K."/>
            <person name="Polle A."/>
            <person name="Pukkila P.J."/>
            <person name="Richardson P.M."/>
            <person name="Rouze P."/>
            <person name="Sanders I.R."/>
            <person name="Stajich J.E."/>
            <person name="Tunlid A."/>
            <person name="Tuskan G."/>
            <person name="Grigoriev I.V."/>
        </authorList>
    </citation>
    <scope>NUCLEOTIDE SEQUENCE [LARGE SCALE GENOMIC DNA]</scope>
    <source>
        <strain evidence="2">S238N-H82 / ATCC MYA-4686</strain>
    </source>
</reference>
<protein>
    <submittedName>
        <fullName evidence="1">Predicted protein</fullName>
    </submittedName>
</protein>
<proteinExistence type="predicted"/>
<dbReference type="AlphaFoldDB" id="B0CXZ2"/>
<dbReference type="InParanoid" id="B0CXZ2"/>
<organism evidence="2">
    <name type="scientific">Laccaria bicolor (strain S238N-H82 / ATCC MYA-4686)</name>
    <name type="common">Bicoloured deceiver</name>
    <name type="synonym">Laccaria laccata var. bicolor</name>
    <dbReference type="NCBI Taxonomy" id="486041"/>
    <lineage>
        <taxon>Eukaryota</taxon>
        <taxon>Fungi</taxon>
        <taxon>Dikarya</taxon>
        <taxon>Basidiomycota</taxon>
        <taxon>Agaricomycotina</taxon>
        <taxon>Agaricomycetes</taxon>
        <taxon>Agaricomycetidae</taxon>
        <taxon>Agaricales</taxon>
        <taxon>Agaricineae</taxon>
        <taxon>Hydnangiaceae</taxon>
        <taxon>Laccaria</taxon>
    </lineage>
</organism>
<evidence type="ECO:0000313" key="1">
    <source>
        <dbReference type="EMBL" id="EDR12803.1"/>
    </source>
</evidence>
<dbReference type="KEGG" id="lbc:LACBIDRAFT_323545"/>